<evidence type="ECO:0000256" key="1">
    <source>
        <dbReference type="ARBA" id="ARBA00022737"/>
    </source>
</evidence>
<protein>
    <recommendedName>
        <fullName evidence="5">Pentatricopeptide repeat-containing protein</fullName>
    </recommendedName>
</protein>
<dbReference type="AlphaFoldDB" id="A0AAV9B590"/>
<accession>A0AAV9B590</accession>
<evidence type="ECO:0000313" key="4">
    <source>
        <dbReference type="Proteomes" id="UP001179952"/>
    </source>
</evidence>
<evidence type="ECO:0000256" key="2">
    <source>
        <dbReference type="SAM" id="MobiDB-lite"/>
    </source>
</evidence>
<comment type="caution">
    <text evidence="3">The sequence shown here is derived from an EMBL/GenBank/DDBJ whole genome shotgun (WGS) entry which is preliminary data.</text>
</comment>
<dbReference type="InterPro" id="IPR011990">
    <property type="entry name" value="TPR-like_helical_dom_sf"/>
</dbReference>
<name>A0AAV9B590_ACOGR</name>
<proteinExistence type="predicted"/>
<dbReference type="NCBIfam" id="TIGR00756">
    <property type="entry name" value="PPR"/>
    <property type="match status" value="1"/>
</dbReference>
<dbReference type="InterPro" id="IPR002885">
    <property type="entry name" value="PPR_rpt"/>
</dbReference>
<sequence>MGFFDEAVRMFGAVNDWGICPNVMTVGSKMDCLCKKGKTNERMGRVGKAVALLEEMVKVGCEPNVHGRLRDNDHPKLQIILKEETEGQPVLTADKWSSADDYPFKGPNARGCRPGRPGRGTSRGNSGRSSSNVGRRGGRDRGQRVSRAADVTFVTATGEPLNGRCFVCGDW</sequence>
<keyword evidence="4" id="KW-1185">Reference proteome</keyword>
<gene>
    <name evidence="3" type="ORF">QJS04_geneDACA013101</name>
</gene>
<reference evidence="3" key="1">
    <citation type="journal article" date="2023" name="Nat. Commun.">
        <title>Diploid and tetraploid genomes of Acorus and the evolution of monocots.</title>
        <authorList>
            <person name="Ma L."/>
            <person name="Liu K.W."/>
            <person name="Li Z."/>
            <person name="Hsiao Y.Y."/>
            <person name="Qi Y."/>
            <person name="Fu T."/>
            <person name="Tang G.D."/>
            <person name="Zhang D."/>
            <person name="Sun W.H."/>
            <person name="Liu D.K."/>
            <person name="Li Y."/>
            <person name="Chen G.Z."/>
            <person name="Liu X.D."/>
            <person name="Liao X.Y."/>
            <person name="Jiang Y.T."/>
            <person name="Yu X."/>
            <person name="Hao Y."/>
            <person name="Huang J."/>
            <person name="Zhao X.W."/>
            <person name="Ke S."/>
            <person name="Chen Y.Y."/>
            <person name="Wu W.L."/>
            <person name="Hsu J.L."/>
            <person name="Lin Y.F."/>
            <person name="Huang M.D."/>
            <person name="Li C.Y."/>
            <person name="Huang L."/>
            <person name="Wang Z.W."/>
            <person name="Zhao X."/>
            <person name="Zhong W.Y."/>
            <person name="Peng D.H."/>
            <person name="Ahmad S."/>
            <person name="Lan S."/>
            <person name="Zhang J.S."/>
            <person name="Tsai W.C."/>
            <person name="Van de Peer Y."/>
            <person name="Liu Z.J."/>
        </authorList>
    </citation>
    <scope>NUCLEOTIDE SEQUENCE</scope>
    <source>
        <strain evidence="3">SCP</strain>
    </source>
</reference>
<evidence type="ECO:0000313" key="3">
    <source>
        <dbReference type="EMBL" id="KAK1271192.1"/>
    </source>
</evidence>
<feature type="region of interest" description="Disordered" evidence="2">
    <location>
        <begin position="94"/>
        <end position="146"/>
    </location>
</feature>
<dbReference type="EMBL" id="JAUJYN010000005">
    <property type="protein sequence ID" value="KAK1271192.1"/>
    <property type="molecule type" value="Genomic_DNA"/>
</dbReference>
<dbReference type="Proteomes" id="UP001179952">
    <property type="component" value="Unassembled WGS sequence"/>
</dbReference>
<keyword evidence="1" id="KW-0677">Repeat</keyword>
<dbReference type="Gene3D" id="1.25.40.10">
    <property type="entry name" value="Tetratricopeptide repeat domain"/>
    <property type="match status" value="1"/>
</dbReference>
<reference evidence="3" key="2">
    <citation type="submission" date="2023-06" db="EMBL/GenBank/DDBJ databases">
        <authorList>
            <person name="Ma L."/>
            <person name="Liu K.-W."/>
            <person name="Li Z."/>
            <person name="Hsiao Y.-Y."/>
            <person name="Qi Y."/>
            <person name="Fu T."/>
            <person name="Tang G."/>
            <person name="Zhang D."/>
            <person name="Sun W.-H."/>
            <person name="Liu D.-K."/>
            <person name="Li Y."/>
            <person name="Chen G.-Z."/>
            <person name="Liu X.-D."/>
            <person name="Liao X.-Y."/>
            <person name="Jiang Y.-T."/>
            <person name="Yu X."/>
            <person name="Hao Y."/>
            <person name="Huang J."/>
            <person name="Zhao X.-W."/>
            <person name="Ke S."/>
            <person name="Chen Y.-Y."/>
            <person name="Wu W.-L."/>
            <person name="Hsu J.-L."/>
            <person name="Lin Y.-F."/>
            <person name="Huang M.-D."/>
            <person name="Li C.-Y."/>
            <person name="Huang L."/>
            <person name="Wang Z.-W."/>
            <person name="Zhao X."/>
            <person name="Zhong W.-Y."/>
            <person name="Peng D.-H."/>
            <person name="Ahmad S."/>
            <person name="Lan S."/>
            <person name="Zhang J.-S."/>
            <person name="Tsai W.-C."/>
            <person name="Van De Peer Y."/>
            <person name="Liu Z.-J."/>
        </authorList>
    </citation>
    <scope>NUCLEOTIDE SEQUENCE</scope>
    <source>
        <strain evidence="3">SCP</strain>
        <tissue evidence="3">Leaves</tissue>
    </source>
</reference>
<evidence type="ECO:0008006" key="5">
    <source>
        <dbReference type="Google" id="ProtNLM"/>
    </source>
</evidence>
<feature type="compositionally biased region" description="Low complexity" evidence="2">
    <location>
        <begin position="110"/>
        <end position="134"/>
    </location>
</feature>
<organism evidence="3 4">
    <name type="scientific">Acorus gramineus</name>
    <name type="common">Dwarf sweet flag</name>
    <dbReference type="NCBI Taxonomy" id="55184"/>
    <lineage>
        <taxon>Eukaryota</taxon>
        <taxon>Viridiplantae</taxon>
        <taxon>Streptophyta</taxon>
        <taxon>Embryophyta</taxon>
        <taxon>Tracheophyta</taxon>
        <taxon>Spermatophyta</taxon>
        <taxon>Magnoliopsida</taxon>
        <taxon>Liliopsida</taxon>
        <taxon>Acoraceae</taxon>
        <taxon>Acorus</taxon>
    </lineage>
</organism>